<evidence type="ECO:0000313" key="2">
    <source>
        <dbReference type="Proteomes" id="UP000269692"/>
    </source>
</evidence>
<dbReference type="Gene3D" id="1.10.3230.30">
    <property type="entry name" value="Phage gp6-like head-tail connector protein"/>
    <property type="match status" value="1"/>
</dbReference>
<dbReference type="RefSeq" id="WP_121622436.1">
    <property type="nucleotide sequence ID" value="NZ_JACIIW010000002.1"/>
</dbReference>
<dbReference type="NCBIfam" id="TIGR01560">
    <property type="entry name" value="put_DNA_pack"/>
    <property type="match status" value="1"/>
</dbReference>
<protein>
    <recommendedName>
        <fullName evidence="3">Phage gp6-like head-tail connector protein</fullName>
    </recommendedName>
</protein>
<dbReference type="InterPro" id="IPR006450">
    <property type="entry name" value="Phage_HK97_gp6-like"/>
</dbReference>
<dbReference type="InterPro" id="IPR011738">
    <property type="entry name" value="Phage_CHP"/>
</dbReference>
<evidence type="ECO:0008006" key="3">
    <source>
        <dbReference type="Google" id="ProtNLM"/>
    </source>
</evidence>
<proteinExistence type="predicted"/>
<reference evidence="1 2" key="1">
    <citation type="submission" date="2018-10" db="EMBL/GenBank/DDBJ databases">
        <title>Xanthobacter tagetidis genome sequencing and assembly.</title>
        <authorList>
            <person name="Maclea K.S."/>
            <person name="Goen A.E."/>
            <person name="Fatima S.A."/>
        </authorList>
    </citation>
    <scope>NUCLEOTIDE SEQUENCE [LARGE SCALE GENOMIC DNA]</scope>
    <source>
        <strain evidence="1 2">ATCC 700314</strain>
    </source>
</reference>
<name>A0A3L7AKM1_9HYPH</name>
<dbReference type="EMBL" id="RCTF01000004">
    <property type="protein sequence ID" value="RLP79932.1"/>
    <property type="molecule type" value="Genomic_DNA"/>
</dbReference>
<dbReference type="InterPro" id="IPR021146">
    <property type="entry name" value="Phage_gp6-like_head-tail"/>
</dbReference>
<accession>A0A3L7AKM1</accession>
<gene>
    <name evidence="1" type="ORF">D9R14_06100</name>
</gene>
<dbReference type="OrthoDB" id="7597216at2"/>
<dbReference type="NCBIfam" id="TIGR02215">
    <property type="entry name" value="phage_chp_gp8"/>
    <property type="match status" value="1"/>
</dbReference>
<dbReference type="CDD" id="cd08054">
    <property type="entry name" value="gp6"/>
    <property type="match status" value="1"/>
</dbReference>
<dbReference type="Proteomes" id="UP000269692">
    <property type="component" value="Unassembled WGS sequence"/>
</dbReference>
<dbReference type="Pfam" id="PF05135">
    <property type="entry name" value="Phage_connect_1"/>
    <property type="match status" value="1"/>
</dbReference>
<organism evidence="1 2">
    <name type="scientific">Xanthobacter tagetidis</name>
    <dbReference type="NCBI Taxonomy" id="60216"/>
    <lineage>
        <taxon>Bacteria</taxon>
        <taxon>Pseudomonadati</taxon>
        <taxon>Pseudomonadota</taxon>
        <taxon>Alphaproteobacteria</taxon>
        <taxon>Hyphomicrobiales</taxon>
        <taxon>Xanthobacteraceae</taxon>
        <taxon>Xanthobacter</taxon>
    </lineage>
</organism>
<evidence type="ECO:0000313" key="1">
    <source>
        <dbReference type="EMBL" id="RLP79932.1"/>
    </source>
</evidence>
<dbReference type="AlphaFoldDB" id="A0A3L7AKM1"/>
<sequence length="186" mass="19291">MPEPLAGPAAEPLTRAEAKAFLRIDHDAEDALLDALIPAARRLIEAASGRILADQEFALHRDAWPASGVIALPVAPVSAILSATVTDASGTEAAVPDGALTLRGERAPALIHVDGTRVPRPGKRHDGILITVRAGYGAAADVPADLVQAVRLAVAHFYELRDGAGGATELPAAVMALIAPYRVVRL</sequence>
<keyword evidence="2" id="KW-1185">Reference proteome</keyword>
<comment type="caution">
    <text evidence="1">The sequence shown here is derived from an EMBL/GenBank/DDBJ whole genome shotgun (WGS) entry which is preliminary data.</text>
</comment>